<dbReference type="Proteomes" id="UP000006695">
    <property type="component" value="Chromosome"/>
</dbReference>
<dbReference type="InterPro" id="IPR036397">
    <property type="entry name" value="RNaseH_sf"/>
</dbReference>
<dbReference type="SUPFAM" id="SSF53098">
    <property type="entry name" value="Ribonuclease H-like"/>
    <property type="match status" value="1"/>
</dbReference>
<comment type="similarity">
    <text evidence="1">Belongs to the transposase IS21/IS408/IS1162 family.</text>
</comment>
<dbReference type="PROSITE" id="PS50994">
    <property type="entry name" value="INTEGRASE"/>
    <property type="match status" value="1"/>
</dbReference>
<dbReference type="InterPro" id="IPR054353">
    <property type="entry name" value="IstA-like_C"/>
</dbReference>
<dbReference type="Pfam" id="PF22483">
    <property type="entry name" value="Mu-transpos_C_2"/>
    <property type="match status" value="1"/>
</dbReference>
<dbReference type="KEGG" id="gur:Gura_2875"/>
<dbReference type="RefSeq" id="WP_011939721.1">
    <property type="nucleotide sequence ID" value="NC_009483.1"/>
</dbReference>
<evidence type="ECO:0000259" key="2">
    <source>
        <dbReference type="PROSITE" id="PS50994"/>
    </source>
</evidence>
<keyword evidence="4" id="KW-1185">Reference proteome</keyword>
<dbReference type="EMBL" id="CP000698">
    <property type="protein sequence ID" value="ABQ27048.1"/>
    <property type="molecule type" value="Genomic_DNA"/>
</dbReference>
<proteinExistence type="inferred from homology"/>
<dbReference type="HOGENOM" id="CLU_020626_2_0_7"/>
<dbReference type="Gene3D" id="3.30.420.10">
    <property type="entry name" value="Ribonuclease H-like superfamily/Ribonuclease H"/>
    <property type="match status" value="1"/>
</dbReference>
<dbReference type="PANTHER" id="PTHR35004">
    <property type="entry name" value="TRANSPOSASE RV3428C-RELATED"/>
    <property type="match status" value="1"/>
</dbReference>
<dbReference type="NCBIfam" id="NF033546">
    <property type="entry name" value="transpos_IS21"/>
    <property type="match status" value="1"/>
</dbReference>
<dbReference type="InterPro" id="IPR001584">
    <property type="entry name" value="Integrase_cat-core"/>
</dbReference>
<dbReference type="GO" id="GO:0015074">
    <property type="term" value="P:DNA integration"/>
    <property type="evidence" value="ECO:0007669"/>
    <property type="project" value="InterPro"/>
</dbReference>
<accession>A5G5I0</accession>
<organism evidence="3 4">
    <name type="scientific">Geotalea uraniireducens (strain Rf4)</name>
    <name type="common">Geobacter uraniireducens</name>
    <dbReference type="NCBI Taxonomy" id="351605"/>
    <lineage>
        <taxon>Bacteria</taxon>
        <taxon>Pseudomonadati</taxon>
        <taxon>Thermodesulfobacteriota</taxon>
        <taxon>Desulfuromonadia</taxon>
        <taxon>Geobacterales</taxon>
        <taxon>Geobacteraceae</taxon>
        <taxon>Geotalea</taxon>
    </lineage>
</organism>
<evidence type="ECO:0000256" key="1">
    <source>
        <dbReference type="ARBA" id="ARBA00009277"/>
    </source>
</evidence>
<protein>
    <submittedName>
        <fullName evidence="3">Integrase, catalytic region</fullName>
    </submittedName>
</protein>
<name>A5G5I0_GEOUR</name>
<dbReference type="InterPro" id="IPR012337">
    <property type="entry name" value="RNaseH-like_sf"/>
</dbReference>
<sequence>MLNVETIRKVRQAHFRDGKGIREITREFNLSRNTVRSIIRSGITDQKYERSEQPRPKLGSFVERLSEWLKEDRDKPVKHRRRAQILFEQLQREGYTGGYDAVRRYVGTWKEDDGTALVKAFIPLEWEPGDAFQFDWSYEKVELGGMPVEVKVSHFRLCHSRKPFCVAYTRESLEMVLDAHSRAFEFFGGICKRGIYDNLKTVVTKVLMGKDRVFNRRFQNLASHYLFEPVACTPAAGWEKGQVENQVGVVRHRFFVQRRRFASLEELNEWLEGECRNHAATAKHPEFKERTIDQVFAEEKTKLLALPVSPFDGYQESFVRVSSQLLISFDRNRYSVNAMAVGKSVSVRAYANHVSMILNGTVVGVHQRNLGRDKVIYDPWHYLAVLEQKPGALRNGAPFKRWDLPEAMSEVRTILEGRSGGDRQFVGILSVVSRYGLEAVATACTQALSDKTVSSDVILSILSRTHDEPQPEPVKLSAQLPLLKLVPVVDCYRYDRLLSGGAHGTA</sequence>
<dbReference type="PANTHER" id="PTHR35004:SF7">
    <property type="entry name" value="INTEGRASE PROTEIN"/>
    <property type="match status" value="1"/>
</dbReference>
<evidence type="ECO:0000313" key="3">
    <source>
        <dbReference type="EMBL" id="ABQ27048.1"/>
    </source>
</evidence>
<evidence type="ECO:0000313" key="4">
    <source>
        <dbReference type="Proteomes" id="UP000006695"/>
    </source>
</evidence>
<reference evidence="3 4" key="1">
    <citation type="submission" date="2007-05" db="EMBL/GenBank/DDBJ databases">
        <title>Complete sequence of Geobacter uraniireducens Rf4.</title>
        <authorList>
            <consortium name="US DOE Joint Genome Institute"/>
            <person name="Copeland A."/>
            <person name="Lucas S."/>
            <person name="Lapidus A."/>
            <person name="Barry K."/>
            <person name="Detter J.C."/>
            <person name="Glavina del Rio T."/>
            <person name="Hammon N."/>
            <person name="Israni S."/>
            <person name="Dalin E."/>
            <person name="Tice H."/>
            <person name="Pitluck S."/>
            <person name="Chertkov O."/>
            <person name="Brettin T."/>
            <person name="Bruce D."/>
            <person name="Han C."/>
            <person name="Schmutz J."/>
            <person name="Larimer F."/>
            <person name="Land M."/>
            <person name="Hauser L."/>
            <person name="Kyrpides N."/>
            <person name="Mikhailova N."/>
            <person name="Shelobolina E."/>
            <person name="Aklujkar M."/>
            <person name="Lovley D."/>
            <person name="Richardson P."/>
        </authorList>
    </citation>
    <scope>NUCLEOTIDE SEQUENCE [LARGE SCALE GENOMIC DNA]</scope>
    <source>
        <strain evidence="4">ATCC BAA-1134 / JCM 13001 / Rf4</strain>
    </source>
</reference>
<dbReference type="AlphaFoldDB" id="A5G5I0"/>
<gene>
    <name evidence="3" type="ordered locus">Gura_2875</name>
</gene>
<dbReference type="OrthoDB" id="525881at2"/>
<dbReference type="STRING" id="351605.Gura_2875"/>
<feature type="domain" description="Integrase catalytic" evidence="2">
    <location>
        <begin position="124"/>
        <end position="299"/>
    </location>
</feature>
<dbReference type="GO" id="GO:0003676">
    <property type="term" value="F:nucleic acid binding"/>
    <property type="evidence" value="ECO:0007669"/>
    <property type="project" value="InterPro"/>
</dbReference>